<dbReference type="InterPro" id="IPR036388">
    <property type="entry name" value="WH-like_DNA-bd_sf"/>
</dbReference>
<dbReference type="GO" id="GO:0016787">
    <property type="term" value="F:hydrolase activity"/>
    <property type="evidence" value="ECO:0007669"/>
    <property type="project" value="UniProtKB-KW"/>
</dbReference>
<dbReference type="STRING" id="1236971.JCM9152_959"/>
<dbReference type="GO" id="GO:0003677">
    <property type="term" value="F:DNA binding"/>
    <property type="evidence" value="ECO:0007669"/>
    <property type="project" value="UniProtKB-KW"/>
</dbReference>
<proteinExistence type="predicted"/>
<protein>
    <submittedName>
        <fullName evidence="5">Transcriptional regulator in cluster with Zn-dependent hydrolase</fullName>
    </submittedName>
</protein>
<dbReference type="Pfam" id="PF07702">
    <property type="entry name" value="UTRA"/>
    <property type="match status" value="1"/>
</dbReference>
<dbReference type="PRINTS" id="PR00035">
    <property type="entry name" value="HTHGNTR"/>
</dbReference>
<dbReference type="PROSITE" id="PS50949">
    <property type="entry name" value="HTH_GNTR"/>
    <property type="match status" value="1"/>
</dbReference>
<feature type="domain" description="HTH gntR-type" evidence="4">
    <location>
        <begin position="8"/>
        <end position="76"/>
    </location>
</feature>
<evidence type="ECO:0000256" key="3">
    <source>
        <dbReference type="ARBA" id="ARBA00023163"/>
    </source>
</evidence>
<keyword evidence="6" id="KW-1185">Reference proteome</keyword>
<evidence type="ECO:0000256" key="2">
    <source>
        <dbReference type="ARBA" id="ARBA00023125"/>
    </source>
</evidence>
<dbReference type="InterPro" id="IPR036390">
    <property type="entry name" value="WH_DNA-bd_sf"/>
</dbReference>
<dbReference type="SMART" id="SM00345">
    <property type="entry name" value="HTH_GNTR"/>
    <property type="match status" value="1"/>
</dbReference>
<dbReference type="SUPFAM" id="SSF46785">
    <property type="entry name" value="Winged helix' DNA-binding domain"/>
    <property type="match status" value="1"/>
</dbReference>
<dbReference type="PANTHER" id="PTHR44846">
    <property type="entry name" value="MANNOSYL-D-GLYCERATE TRANSPORT/METABOLISM SYSTEM REPRESSOR MNGR-RELATED"/>
    <property type="match status" value="1"/>
</dbReference>
<dbReference type="InterPro" id="IPR028978">
    <property type="entry name" value="Chorismate_lyase_/UTRA_dom_sf"/>
</dbReference>
<dbReference type="Proteomes" id="UP000018895">
    <property type="component" value="Unassembled WGS sequence"/>
</dbReference>
<dbReference type="CDD" id="cd07377">
    <property type="entry name" value="WHTH_GntR"/>
    <property type="match status" value="1"/>
</dbReference>
<dbReference type="Gene3D" id="1.10.10.10">
    <property type="entry name" value="Winged helix-like DNA-binding domain superfamily/Winged helix DNA-binding domain"/>
    <property type="match status" value="1"/>
</dbReference>
<dbReference type="InterPro" id="IPR050679">
    <property type="entry name" value="Bact_HTH_transcr_reg"/>
</dbReference>
<sequence>MLKKTLDKPSYLVIKEQIEDMITSGQFAIGEKLPSEMQMAKSFRVSRETFRSAIKLLEQEGKVNVKHGVGTFVTTPLPNIDNSLEKLTKIGELIQSAGLIEGEKKEYSDVVPATREWANYLSIKVGELVVQHERIRTANGEPVVCSLNIMPKAIVGNAFEQEELHGSLTEFLENKCHIRTIRSDTELAVPLHIDRYCQKLLIHPHTTVMQMIQLHYDELNRPVMLSYDYLRNDIFKFRIRRTR</sequence>
<dbReference type="AlphaFoldDB" id="W4QD34"/>
<dbReference type="InterPro" id="IPR000524">
    <property type="entry name" value="Tscrpt_reg_HTH_GntR"/>
</dbReference>
<keyword evidence="2" id="KW-0238">DNA-binding</keyword>
<evidence type="ECO:0000256" key="1">
    <source>
        <dbReference type="ARBA" id="ARBA00023015"/>
    </source>
</evidence>
<reference evidence="5" key="1">
    <citation type="journal article" date="2014" name="Genome Announc.">
        <title>Draft Genome Sequences of Three Alkaliphilic Bacillus Strains, Bacillus wakoensis JCM 9140T, Bacillus akibai JCM 9157T, and Bacillus hemicellulosilyticus JCM 9152T.</title>
        <authorList>
            <person name="Yuki M."/>
            <person name="Oshima K."/>
            <person name="Suda W."/>
            <person name="Oshida Y."/>
            <person name="Kitamura K."/>
            <person name="Iida T."/>
            <person name="Hattori M."/>
            <person name="Ohkuma M."/>
        </authorList>
    </citation>
    <scope>NUCLEOTIDE SEQUENCE [LARGE SCALE GENOMIC DNA]</scope>
    <source>
        <strain evidence="5">JCM 9152</strain>
    </source>
</reference>
<dbReference type="SMART" id="SM00866">
    <property type="entry name" value="UTRA"/>
    <property type="match status" value="1"/>
</dbReference>
<dbReference type="Pfam" id="PF00392">
    <property type="entry name" value="GntR"/>
    <property type="match status" value="1"/>
</dbReference>
<evidence type="ECO:0000313" key="5">
    <source>
        <dbReference type="EMBL" id="GAE29593.1"/>
    </source>
</evidence>
<keyword evidence="3" id="KW-0804">Transcription</keyword>
<evidence type="ECO:0000313" key="6">
    <source>
        <dbReference type="Proteomes" id="UP000018895"/>
    </source>
</evidence>
<dbReference type="RefSeq" id="WP_235715621.1">
    <property type="nucleotide sequence ID" value="NZ_BAUU01000005.1"/>
</dbReference>
<dbReference type="Gene3D" id="3.40.1410.10">
    <property type="entry name" value="Chorismate lyase-like"/>
    <property type="match status" value="1"/>
</dbReference>
<evidence type="ECO:0000259" key="4">
    <source>
        <dbReference type="PROSITE" id="PS50949"/>
    </source>
</evidence>
<dbReference type="PANTHER" id="PTHR44846:SF17">
    <property type="entry name" value="GNTR-FAMILY TRANSCRIPTIONAL REGULATOR"/>
    <property type="match status" value="1"/>
</dbReference>
<comment type="caution">
    <text evidence="5">The sequence shown here is derived from an EMBL/GenBank/DDBJ whole genome shotgun (WGS) entry which is preliminary data.</text>
</comment>
<dbReference type="InterPro" id="IPR011663">
    <property type="entry name" value="UTRA"/>
</dbReference>
<dbReference type="EMBL" id="BAUU01000005">
    <property type="protein sequence ID" value="GAE29593.1"/>
    <property type="molecule type" value="Genomic_DNA"/>
</dbReference>
<dbReference type="SUPFAM" id="SSF64288">
    <property type="entry name" value="Chorismate lyase-like"/>
    <property type="match status" value="1"/>
</dbReference>
<accession>W4QD34</accession>
<organism evidence="5 6">
    <name type="scientific">Halalkalibacter hemicellulosilyticusJCM 9152</name>
    <dbReference type="NCBI Taxonomy" id="1236971"/>
    <lineage>
        <taxon>Bacteria</taxon>
        <taxon>Bacillati</taxon>
        <taxon>Bacillota</taxon>
        <taxon>Bacilli</taxon>
        <taxon>Bacillales</taxon>
        <taxon>Bacillaceae</taxon>
        <taxon>Halalkalibacter</taxon>
    </lineage>
</organism>
<keyword evidence="5" id="KW-0378">Hydrolase</keyword>
<keyword evidence="1" id="KW-0805">Transcription regulation</keyword>
<dbReference type="GO" id="GO:0045892">
    <property type="term" value="P:negative regulation of DNA-templated transcription"/>
    <property type="evidence" value="ECO:0007669"/>
    <property type="project" value="TreeGrafter"/>
</dbReference>
<dbReference type="GO" id="GO:0003700">
    <property type="term" value="F:DNA-binding transcription factor activity"/>
    <property type="evidence" value="ECO:0007669"/>
    <property type="project" value="InterPro"/>
</dbReference>
<gene>
    <name evidence="5" type="ORF">JCM9152_959</name>
</gene>
<name>W4QD34_9BACI</name>